<gene>
    <name evidence="1" type="ORF">DXC39_16380</name>
</gene>
<sequence>MINPFPFIFAEHYIQSFAYNNNIVQIKADYKQNAGEIRKNYGGRSKPSFLKRNTFQFIKMTVILHKNYGYKQNILYFIQIFVGCMQ</sequence>
<comment type="caution">
    <text evidence="1">The sequence shown here is derived from an EMBL/GenBank/DDBJ whole genome shotgun (WGS) entry which is preliminary data.</text>
</comment>
<dbReference type="EMBL" id="QSSQ01000016">
    <property type="protein sequence ID" value="RGM03067.1"/>
    <property type="molecule type" value="Genomic_DNA"/>
</dbReference>
<proteinExistence type="predicted"/>
<dbReference type="Proteomes" id="UP000261257">
    <property type="component" value="Unassembled WGS sequence"/>
</dbReference>
<dbReference type="AlphaFoldDB" id="A0A3E4U5I0"/>
<evidence type="ECO:0000313" key="2">
    <source>
        <dbReference type="Proteomes" id="UP000261257"/>
    </source>
</evidence>
<organism evidence="1 2">
    <name type="scientific">Hungatella hathewayi</name>
    <dbReference type="NCBI Taxonomy" id="154046"/>
    <lineage>
        <taxon>Bacteria</taxon>
        <taxon>Bacillati</taxon>
        <taxon>Bacillota</taxon>
        <taxon>Clostridia</taxon>
        <taxon>Lachnospirales</taxon>
        <taxon>Lachnospiraceae</taxon>
        <taxon>Hungatella</taxon>
    </lineage>
</organism>
<protein>
    <submittedName>
        <fullName evidence="1">Uncharacterized protein</fullName>
    </submittedName>
</protein>
<evidence type="ECO:0000313" key="1">
    <source>
        <dbReference type="EMBL" id="RGM03067.1"/>
    </source>
</evidence>
<reference evidence="1 2" key="1">
    <citation type="submission" date="2018-08" db="EMBL/GenBank/DDBJ databases">
        <title>A genome reference for cultivated species of the human gut microbiota.</title>
        <authorList>
            <person name="Zou Y."/>
            <person name="Xue W."/>
            <person name="Luo G."/>
        </authorList>
    </citation>
    <scope>NUCLEOTIDE SEQUENCE [LARGE SCALE GENOMIC DNA]</scope>
    <source>
        <strain evidence="1 2">TF05-11AC</strain>
    </source>
</reference>
<name>A0A3E4U5I0_9FIRM</name>
<accession>A0A3E4U5I0</accession>